<dbReference type="GeneID" id="37282188"/>
<sequence length="268" mass="30335">MVEATIDLFSRGRMQLDPHFMKEGAVLASMENPNPTLERLDASIHNAIIEHPAGTFLWDTGSHPEAANGYWPAALYNLVEQDDAADHELDADLAALGYDVADIDFVIQSHLHHDHAGGLTYFEGTDTPIFVHERELKYAYYNGATGEDHNPYVIEDFHRDLNWRVIHRDRTMPFEGIEFVRCPGHTPGMMATIVHCDDPGTVIIAGDAAHLEFNYENEHPIGGALIDDKRAWFESVRELKELERTYDATHVICGHDMDQFQRLEGRIT</sequence>
<reference evidence="7 8" key="1">
    <citation type="submission" date="2018-07" db="EMBL/GenBank/DDBJ databases">
        <title>Genome sequences of Haloplanus sp. CBA1113.</title>
        <authorList>
            <person name="Kim Y.B."/>
            <person name="Roh S.W."/>
        </authorList>
    </citation>
    <scope>NUCLEOTIDE SEQUENCE [LARGE SCALE GENOMIC DNA]</scope>
    <source>
        <strain evidence="7 8">CBA1113</strain>
    </source>
</reference>
<dbReference type="Pfam" id="PF00753">
    <property type="entry name" value="Lactamase_B"/>
    <property type="match status" value="1"/>
</dbReference>
<evidence type="ECO:0000259" key="6">
    <source>
        <dbReference type="SMART" id="SM00849"/>
    </source>
</evidence>
<evidence type="ECO:0000256" key="5">
    <source>
        <dbReference type="ARBA" id="ARBA00022833"/>
    </source>
</evidence>
<evidence type="ECO:0000313" key="7">
    <source>
        <dbReference type="EMBL" id="AXG05362.1"/>
    </source>
</evidence>
<dbReference type="GO" id="GO:0016787">
    <property type="term" value="F:hydrolase activity"/>
    <property type="evidence" value="ECO:0007669"/>
    <property type="project" value="UniProtKB-KW"/>
</dbReference>
<dbReference type="SMART" id="SM00849">
    <property type="entry name" value="Lactamase_B"/>
    <property type="match status" value="1"/>
</dbReference>
<dbReference type="Proteomes" id="UP000253273">
    <property type="component" value="Chromosome"/>
</dbReference>
<accession>A0A345DZJ0</accession>
<dbReference type="InterPro" id="IPR001279">
    <property type="entry name" value="Metallo-B-lactamas"/>
</dbReference>
<evidence type="ECO:0000256" key="4">
    <source>
        <dbReference type="ARBA" id="ARBA00022801"/>
    </source>
</evidence>
<keyword evidence="8" id="KW-1185">Reference proteome</keyword>
<dbReference type="SUPFAM" id="SSF56281">
    <property type="entry name" value="Metallo-hydrolase/oxidoreductase"/>
    <property type="match status" value="1"/>
</dbReference>
<dbReference type="AlphaFoldDB" id="A0A345DZJ0"/>
<proteinExistence type="inferred from homology"/>
<dbReference type="CDD" id="cd07729">
    <property type="entry name" value="AHL_lactonase_MBL-fold"/>
    <property type="match status" value="1"/>
</dbReference>
<gene>
    <name evidence="7" type="ORF">DU500_02345</name>
</gene>
<comment type="similarity">
    <text evidence="2">Belongs to the metallo-beta-lactamase superfamily.</text>
</comment>
<feature type="domain" description="Metallo-beta-lactamase" evidence="6">
    <location>
        <begin position="43"/>
        <end position="255"/>
    </location>
</feature>
<dbReference type="InterPro" id="IPR036866">
    <property type="entry name" value="RibonucZ/Hydroxyglut_hydro"/>
</dbReference>
<keyword evidence="4" id="KW-0378">Hydrolase</keyword>
<protein>
    <submittedName>
        <fullName evidence="7">N-acyl homoserine lactonase family protein</fullName>
    </submittedName>
</protein>
<dbReference type="PANTHER" id="PTHR42978">
    <property type="entry name" value="QUORUM-QUENCHING LACTONASE YTNP-RELATED-RELATED"/>
    <property type="match status" value="1"/>
</dbReference>
<keyword evidence="3" id="KW-0479">Metal-binding</keyword>
<dbReference type="GO" id="GO:0046872">
    <property type="term" value="F:metal ion binding"/>
    <property type="evidence" value="ECO:0007669"/>
    <property type="project" value="UniProtKB-KW"/>
</dbReference>
<name>A0A345DZJ0_9EURY</name>
<evidence type="ECO:0000256" key="2">
    <source>
        <dbReference type="ARBA" id="ARBA00007749"/>
    </source>
</evidence>
<dbReference type="PANTHER" id="PTHR42978:SF2">
    <property type="entry name" value="102 KBASES UNSTABLE REGION: FROM 1 TO 119443"/>
    <property type="match status" value="1"/>
</dbReference>
<evidence type="ECO:0000256" key="1">
    <source>
        <dbReference type="ARBA" id="ARBA00001947"/>
    </source>
</evidence>
<evidence type="ECO:0000256" key="3">
    <source>
        <dbReference type="ARBA" id="ARBA00022723"/>
    </source>
</evidence>
<dbReference type="EMBL" id="CP031150">
    <property type="protein sequence ID" value="AXG05362.1"/>
    <property type="molecule type" value="Genomic_DNA"/>
</dbReference>
<dbReference type="KEGG" id="haj:DU500_02345"/>
<evidence type="ECO:0000313" key="8">
    <source>
        <dbReference type="Proteomes" id="UP000253273"/>
    </source>
</evidence>
<dbReference type="RefSeq" id="WP_114584512.1">
    <property type="nucleotide sequence ID" value="NZ_CP031150.1"/>
</dbReference>
<comment type="cofactor">
    <cofactor evidence="1">
        <name>Zn(2+)</name>
        <dbReference type="ChEBI" id="CHEBI:29105"/>
    </cofactor>
</comment>
<keyword evidence="5" id="KW-0862">Zinc</keyword>
<organism evidence="7 8">
    <name type="scientific">Haloplanus rubicundus</name>
    <dbReference type="NCBI Taxonomy" id="1547898"/>
    <lineage>
        <taxon>Archaea</taxon>
        <taxon>Methanobacteriati</taxon>
        <taxon>Methanobacteriota</taxon>
        <taxon>Stenosarchaea group</taxon>
        <taxon>Halobacteria</taxon>
        <taxon>Halobacteriales</taxon>
        <taxon>Haloferacaceae</taxon>
        <taxon>Haloplanus</taxon>
    </lineage>
</organism>
<dbReference type="Gene3D" id="3.60.15.10">
    <property type="entry name" value="Ribonuclease Z/Hydroxyacylglutathione hydrolase-like"/>
    <property type="match status" value="1"/>
</dbReference>
<dbReference type="InterPro" id="IPR051013">
    <property type="entry name" value="MBL_superfamily_lactonases"/>
</dbReference>
<dbReference type="OrthoDB" id="7773at2157"/>